<proteinExistence type="predicted"/>
<organism evidence="1 2">
    <name type="scientific">Trifolium medium</name>
    <dbReference type="NCBI Taxonomy" id="97028"/>
    <lineage>
        <taxon>Eukaryota</taxon>
        <taxon>Viridiplantae</taxon>
        <taxon>Streptophyta</taxon>
        <taxon>Embryophyta</taxon>
        <taxon>Tracheophyta</taxon>
        <taxon>Spermatophyta</taxon>
        <taxon>Magnoliopsida</taxon>
        <taxon>eudicotyledons</taxon>
        <taxon>Gunneridae</taxon>
        <taxon>Pentapetalae</taxon>
        <taxon>rosids</taxon>
        <taxon>fabids</taxon>
        <taxon>Fabales</taxon>
        <taxon>Fabaceae</taxon>
        <taxon>Papilionoideae</taxon>
        <taxon>50 kb inversion clade</taxon>
        <taxon>NPAAA clade</taxon>
        <taxon>Hologalegina</taxon>
        <taxon>IRL clade</taxon>
        <taxon>Trifolieae</taxon>
        <taxon>Trifolium</taxon>
    </lineage>
</organism>
<feature type="non-terminal residue" evidence="1">
    <location>
        <position position="33"/>
    </location>
</feature>
<protein>
    <submittedName>
        <fullName evidence="1">Uncharacterized protein</fullName>
    </submittedName>
</protein>
<reference evidence="1 2" key="1">
    <citation type="journal article" date="2018" name="Front. Plant Sci.">
        <title>Red Clover (Trifolium pratense) and Zigzag Clover (T. medium) - A Picture of Genomic Similarities and Differences.</title>
        <authorList>
            <person name="Dluhosova J."/>
            <person name="Istvanek J."/>
            <person name="Nedelnik J."/>
            <person name="Repkova J."/>
        </authorList>
    </citation>
    <scope>NUCLEOTIDE SEQUENCE [LARGE SCALE GENOMIC DNA]</scope>
    <source>
        <strain evidence="2">cv. 10/8</strain>
        <tissue evidence="1">Leaf</tissue>
    </source>
</reference>
<keyword evidence="2" id="KW-1185">Reference proteome</keyword>
<accession>A0A392PJP1</accession>
<comment type="caution">
    <text evidence="1">The sequence shown here is derived from an EMBL/GenBank/DDBJ whole genome shotgun (WGS) entry which is preliminary data.</text>
</comment>
<name>A0A392PJP1_9FABA</name>
<dbReference type="AlphaFoldDB" id="A0A392PJP1"/>
<sequence length="33" mass="3887">MPHYYTAMKTMRLPIQGSNIRISLIRLHQAESE</sequence>
<evidence type="ECO:0000313" key="2">
    <source>
        <dbReference type="Proteomes" id="UP000265520"/>
    </source>
</evidence>
<dbReference type="EMBL" id="LXQA010081777">
    <property type="protein sequence ID" value="MCI11857.1"/>
    <property type="molecule type" value="Genomic_DNA"/>
</dbReference>
<evidence type="ECO:0000313" key="1">
    <source>
        <dbReference type="EMBL" id="MCI11857.1"/>
    </source>
</evidence>
<dbReference type="Proteomes" id="UP000265520">
    <property type="component" value="Unassembled WGS sequence"/>
</dbReference>